<evidence type="ECO:0000256" key="3">
    <source>
        <dbReference type="ARBA" id="ARBA00022448"/>
    </source>
</evidence>
<dbReference type="GO" id="GO:1903785">
    <property type="term" value="P:L-valine transmembrane transport"/>
    <property type="evidence" value="ECO:0007669"/>
    <property type="project" value="TreeGrafter"/>
</dbReference>
<feature type="transmembrane region" description="Helical" evidence="8">
    <location>
        <begin position="24"/>
        <end position="46"/>
    </location>
</feature>
<keyword evidence="6 8" id="KW-1133">Transmembrane helix</keyword>
<feature type="transmembrane region" description="Helical" evidence="8">
    <location>
        <begin position="84"/>
        <end position="105"/>
    </location>
</feature>
<dbReference type="AlphaFoldDB" id="A0A1S2VT82"/>
<evidence type="ECO:0000256" key="1">
    <source>
        <dbReference type="ARBA" id="ARBA00004651"/>
    </source>
</evidence>
<dbReference type="Pfam" id="PF03591">
    <property type="entry name" value="AzlC"/>
    <property type="match status" value="1"/>
</dbReference>
<evidence type="ECO:0000313" key="10">
    <source>
        <dbReference type="Proteomes" id="UP000181801"/>
    </source>
</evidence>
<keyword evidence="3" id="KW-0813">Transport</keyword>
<dbReference type="Proteomes" id="UP000181801">
    <property type="component" value="Unassembled WGS sequence"/>
</dbReference>
<keyword evidence="4" id="KW-1003">Cell membrane</keyword>
<dbReference type="EMBL" id="MOAE01000041">
    <property type="protein sequence ID" value="OIN61912.1"/>
    <property type="molecule type" value="Genomic_DNA"/>
</dbReference>
<dbReference type="PANTHER" id="PTHR34979">
    <property type="entry name" value="INNER MEMBRANE PROTEIN YGAZ"/>
    <property type="match status" value="1"/>
</dbReference>
<gene>
    <name evidence="9" type="ORF">BFS26_10500</name>
</gene>
<feature type="transmembrane region" description="Helical" evidence="8">
    <location>
        <begin position="202"/>
        <end position="218"/>
    </location>
</feature>
<protein>
    <submittedName>
        <fullName evidence="9">Branched-chain amino acid ABC transporter permease</fullName>
    </submittedName>
</protein>
<comment type="similarity">
    <text evidence="2">Belongs to the AzlC family.</text>
</comment>
<accession>A0A1S2VT82</accession>
<comment type="caution">
    <text evidence="9">The sequence shown here is derived from an EMBL/GenBank/DDBJ whole genome shotgun (WGS) entry which is preliminary data.</text>
</comment>
<evidence type="ECO:0000256" key="6">
    <source>
        <dbReference type="ARBA" id="ARBA00022989"/>
    </source>
</evidence>
<feature type="transmembrane region" description="Helical" evidence="8">
    <location>
        <begin position="176"/>
        <end position="195"/>
    </location>
</feature>
<reference evidence="9 10" key="1">
    <citation type="journal article" date="2016" name="BMC Microbiol.">
        <title>Fucosyllactose and L-fucose utilization of infant Bifidobacterium longum and Bifidobacterium kashiwanohense.</title>
        <authorList>
            <person name="Bunesova V."/>
            <person name="Lacroix C."/>
            <person name="Schwab C."/>
        </authorList>
    </citation>
    <scope>NUCLEOTIDE SEQUENCE [LARGE SCALE GENOMIC DNA]</scope>
    <source>
        <strain evidence="9 10">BSM11-5</strain>
    </source>
</reference>
<proteinExistence type="inferred from homology"/>
<dbReference type="GO" id="GO:0005886">
    <property type="term" value="C:plasma membrane"/>
    <property type="evidence" value="ECO:0007669"/>
    <property type="project" value="UniProtKB-SubCell"/>
</dbReference>
<organism evidence="9 10">
    <name type="scientific">Bifidobacterium longum subsp. suis</name>
    <dbReference type="NCBI Taxonomy" id="1695"/>
    <lineage>
        <taxon>Bacteria</taxon>
        <taxon>Bacillati</taxon>
        <taxon>Actinomycetota</taxon>
        <taxon>Actinomycetes</taxon>
        <taxon>Bifidobacteriales</taxon>
        <taxon>Bifidobacteriaceae</taxon>
        <taxon>Bifidobacterium</taxon>
    </lineage>
</organism>
<keyword evidence="7 8" id="KW-0472">Membrane</keyword>
<name>A0A1S2VT82_BIFLN</name>
<keyword evidence="5 8" id="KW-0812">Transmembrane</keyword>
<evidence type="ECO:0000313" key="9">
    <source>
        <dbReference type="EMBL" id="OIN61912.1"/>
    </source>
</evidence>
<feature type="transmembrane region" description="Helical" evidence="8">
    <location>
        <begin position="58"/>
        <end position="78"/>
    </location>
</feature>
<evidence type="ECO:0000256" key="8">
    <source>
        <dbReference type="SAM" id="Phobius"/>
    </source>
</evidence>
<evidence type="ECO:0000256" key="4">
    <source>
        <dbReference type="ARBA" id="ARBA00022475"/>
    </source>
</evidence>
<evidence type="ECO:0000256" key="2">
    <source>
        <dbReference type="ARBA" id="ARBA00010735"/>
    </source>
</evidence>
<comment type="subcellular location">
    <subcellularLocation>
        <location evidence="1">Cell membrane</location>
        <topology evidence="1">Multi-pass membrane protein</topology>
    </subcellularLocation>
</comment>
<dbReference type="InterPro" id="IPR011606">
    <property type="entry name" value="Brnchd-chn_aa_trnsp_permease"/>
</dbReference>
<sequence>MHKENIIHMADTANTNAWLPALKAAFPLTIPICLGFLFLGASYGILMGTKGFSFVWPMCMSAFIFAGSMEFVTVNLLLSAFNPLAGFLLALMVNARHLFYGLSMLGKFKGLGWKRPYLIFGMCDETFAINSTAKIPAGIDRSWFYFWVTLCNQLYWVTGATLGGLIGAHLPFNTDGLDFVLTALFLVIFLDQWLAGKHRERLSAVIGVLTSLACLLIFGANDFMIPSMIAMLILFVALRPHLDVLRPAADAPEATADRAMSHAADQQKEGQTR</sequence>
<evidence type="ECO:0000256" key="7">
    <source>
        <dbReference type="ARBA" id="ARBA00023136"/>
    </source>
</evidence>
<feature type="transmembrane region" description="Helical" evidence="8">
    <location>
        <begin position="144"/>
        <end position="170"/>
    </location>
</feature>
<evidence type="ECO:0000256" key="5">
    <source>
        <dbReference type="ARBA" id="ARBA00022692"/>
    </source>
</evidence>
<dbReference type="PANTHER" id="PTHR34979:SF1">
    <property type="entry name" value="INNER MEMBRANE PROTEIN YGAZ"/>
    <property type="match status" value="1"/>
</dbReference>